<evidence type="ECO:0000259" key="2">
    <source>
        <dbReference type="Pfam" id="PF13609"/>
    </source>
</evidence>
<dbReference type="Pfam" id="PF13609">
    <property type="entry name" value="Porin_4"/>
    <property type="match status" value="1"/>
</dbReference>
<protein>
    <recommendedName>
        <fullName evidence="2">Porin domain-containing protein</fullName>
    </recommendedName>
</protein>
<organism evidence="3 4">
    <name type="scientific">Pacificibacter maritimus</name>
    <dbReference type="NCBI Taxonomy" id="762213"/>
    <lineage>
        <taxon>Bacteria</taxon>
        <taxon>Pseudomonadati</taxon>
        <taxon>Pseudomonadota</taxon>
        <taxon>Alphaproteobacteria</taxon>
        <taxon>Rhodobacterales</taxon>
        <taxon>Roseobacteraceae</taxon>
        <taxon>Pacificibacter</taxon>
    </lineage>
</organism>
<comment type="caution">
    <text evidence="3">The sequence shown here is derived from an EMBL/GenBank/DDBJ whole genome shotgun (WGS) entry which is preliminary data.</text>
</comment>
<dbReference type="RefSeq" id="WP_123792153.1">
    <property type="nucleotide sequence ID" value="NZ_RKQK01000001.1"/>
</dbReference>
<sequence length="352" mass="38128">MTKFLTTCAVAALALPAASFADVTTGGEVYLGYGNLGIQGDGILSEVSTFVAGDHTLDNGFVLEFKAEATLRSHQSEIGGLDDDNIDLSMSLDMQSAGKLSFTTFNESGYPWATGEIKDRGSYAVFPTVRKAYQPVFDTATIGGVVTDREMMFKYENRFGKLGFELITDPTRTFGSTTDLDDDEIPTSEIKLTYPTEFGIYSIEANDIKDVRAQVVLPLPKAGVTLIANHEWHGESDRTRTRLTGIYRAKNMGAFKGVFLTHGFDQDDNNKTILSTNWGGDKWNLKVAADSDGDYALEAGYQITDSLSLLAGYDSGYENTGFIGDGHDPAASPPASAPARDEAFEIGLKLTF</sequence>
<accession>A0A3N4UNH5</accession>
<keyword evidence="1" id="KW-0732">Signal</keyword>
<feature type="chain" id="PRO_5018073876" description="Porin domain-containing protein" evidence="1">
    <location>
        <begin position="22"/>
        <end position="352"/>
    </location>
</feature>
<evidence type="ECO:0000313" key="4">
    <source>
        <dbReference type="Proteomes" id="UP000269689"/>
    </source>
</evidence>
<feature type="signal peptide" evidence="1">
    <location>
        <begin position="1"/>
        <end position="21"/>
    </location>
</feature>
<dbReference type="OrthoDB" id="8478349at2"/>
<dbReference type="InterPro" id="IPR033900">
    <property type="entry name" value="Gram_neg_porin_domain"/>
</dbReference>
<dbReference type="AlphaFoldDB" id="A0A3N4UNH5"/>
<evidence type="ECO:0000313" key="3">
    <source>
        <dbReference type="EMBL" id="RPE71993.1"/>
    </source>
</evidence>
<gene>
    <name evidence="3" type="ORF">EDD53_1130</name>
</gene>
<dbReference type="EMBL" id="RKQK01000001">
    <property type="protein sequence ID" value="RPE71993.1"/>
    <property type="molecule type" value="Genomic_DNA"/>
</dbReference>
<dbReference type="Proteomes" id="UP000269689">
    <property type="component" value="Unassembled WGS sequence"/>
</dbReference>
<reference evidence="3 4" key="1">
    <citation type="submission" date="2018-11" db="EMBL/GenBank/DDBJ databases">
        <title>Genomic Encyclopedia of Type Strains, Phase IV (KMG-IV): sequencing the most valuable type-strain genomes for metagenomic binning, comparative biology and taxonomic classification.</title>
        <authorList>
            <person name="Goeker M."/>
        </authorList>
    </citation>
    <scope>NUCLEOTIDE SEQUENCE [LARGE SCALE GENOMIC DNA]</scope>
    <source>
        <strain evidence="3 4">DSM 104731</strain>
    </source>
</reference>
<proteinExistence type="predicted"/>
<evidence type="ECO:0000256" key="1">
    <source>
        <dbReference type="SAM" id="SignalP"/>
    </source>
</evidence>
<feature type="domain" description="Porin" evidence="2">
    <location>
        <begin position="9"/>
        <end position="311"/>
    </location>
</feature>
<keyword evidence="4" id="KW-1185">Reference proteome</keyword>
<name>A0A3N4UNH5_9RHOB</name>